<protein>
    <recommendedName>
        <fullName evidence="2">NrS-1 polymerase-like helicase domain-containing protein</fullName>
    </recommendedName>
</protein>
<dbReference type="AlphaFoldDB" id="A0A7Z7I9X8"/>
<dbReference type="Pfam" id="PF19263">
    <property type="entry name" value="DUF5906"/>
    <property type="match status" value="1"/>
</dbReference>
<evidence type="ECO:0000313" key="3">
    <source>
        <dbReference type="EMBL" id="SOE81320.1"/>
    </source>
</evidence>
<organism evidence="3 4">
    <name type="scientific">Caballeronia arationis</name>
    <dbReference type="NCBI Taxonomy" id="1777142"/>
    <lineage>
        <taxon>Bacteria</taxon>
        <taxon>Pseudomonadati</taxon>
        <taxon>Pseudomonadota</taxon>
        <taxon>Betaproteobacteria</taxon>
        <taxon>Burkholderiales</taxon>
        <taxon>Burkholderiaceae</taxon>
        <taxon>Caballeronia</taxon>
    </lineage>
</organism>
<dbReference type="Proteomes" id="UP000219522">
    <property type="component" value="Unassembled WGS sequence"/>
</dbReference>
<keyword evidence="4" id="KW-1185">Reference proteome</keyword>
<dbReference type="InterPro" id="IPR027417">
    <property type="entry name" value="P-loop_NTPase"/>
</dbReference>
<sequence length="836" mass="92521">MTQHASINRANPRGAMPPNFTAADASHDFPGPICSSETGGPEALADGSVTGERLHSVAGVVDRAADGKVDMSFDEAQVRVFVSLIGLPCMVLRIDATQPSAPHARTCATIDEVVASVREWNPKKWNIYWLPNVATVVDKKPTKQNIVTARHVWADCDPDIKQHSTYEAARQHLLTTHADKLAPIASFVIDSGNGLQAFFKLTEQLPLLLHGDYEKYEAVNKQIGEAFDGPSTYNCDRIMRLPGTLNWPTAAKLEKGYPKEPSLSRLLTLSDRAYSLEDLAKLLPPPKPATAPSKSETVSARTADVADQLQRFNALLASDHTLRTRWKGSTEGLHDTSGSAMDMSLYGLLVARGFSHDAIVEIMADWEHGGKGREQGERYWDRLKDNTKATLLAHTAMDTAVAKLNERFALVTVGGSVLVLDEESTPVNMLKVEAFRLLMANRTVDVPTANGNGIKKAPVAEAWLKHRDRRAYNRIEFAPGGGVPEDTYNLFRGWTVEPCFGMTLEQATNNCDLFLTHLQENLCRGNQELYKYLIRWYAHLFQQPGHKPGVAIAVSGEKGVGKSKVTEVIAELLGPHALTVSQRSHLTGQFNAHQAQALLIVAEEAVWAGDKQAEGALKQMITSPTMTLERKGVDAVPLKSCARFVMNSNAEWIFPASADERRLFALDCGSDHKQDDEYFKAIDDQLYGPGLTSHKPGQDSPGLRALLTYLLGLDLTDFNVRRVPETDALKAQRAASLDPHEQFLKDCLESHEICGTSWGKNAPPVPKRELHDAYLSYMRNHRRSYPVAQETFAKTIKRAFGWRTCQPRGKQRAWMVEGWNESRAAFEAAMKVKIED</sequence>
<evidence type="ECO:0000259" key="2">
    <source>
        <dbReference type="Pfam" id="PF19263"/>
    </source>
</evidence>
<feature type="region of interest" description="Disordered" evidence="1">
    <location>
        <begin position="1"/>
        <end position="22"/>
    </location>
</feature>
<dbReference type="SUPFAM" id="SSF52540">
    <property type="entry name" value="P-loop containing nucleoside triphosphate hydrolases"/>
    <property type="match status" value="1"/>
</dbReference>
<reference evidence="3 4" key="1">
    <citation type="submission" date="2017-09" db="EMBL/GenBank/DDBJ databases">
        <authorList>
            <person name="Varghese N."/>
            <person name="Submissions S."/>
        </authorList>
    </citation>
    <scope>NUCLEOTIDE SEQUENCE [LARGE SCALE GENOMIC DNA]</scope>
    <source>
        <strain evidence="3 4">OK806</strain>
    </source>
</reference>
<dbReference type="RefSeq" id="WP_143753641.1">
    <property type="nucleotide sequence ID" value="NZ_OCSU01000002.1"/>
</dbReference>
<feature type="domain" description="NrS-1 polymerase-like helicase" evidence="2">
    <location>
        <begin position="555"/>
        <end position="662"/>
    </location>
</feature>
<dbReference type="EMBL" id="OCSU01000002">
    <property type="protein sequence ID" value="SOE81320.1"/>
    <property type="molecule type" value="Genomic_DNA"/>
</dbReference>
<accession>A0A7Z7I9X8</accession>
<dbReference type="Gene3D" id="3.40.50.300">
    <property type="entry name" value="P-loop containing nucleotide triphosphate hydrolases"/>
    <property type="match status" value="1"/>
</dbReference>
<name>A0A7Z7I9X8_9BURK</name>
<gene>
    <name evidence="3" type="ORF">SAMN05446927_4598</name>
</gene>
<comment type="caution">
    <text evidence="3">The sequence shown here is derived from an EMBL/GenBank/DDBJ whole genome shotgun (WGS) entry which is preliminary data.</text>
</comment>
<evidence type="ECO:0000313" key="4">
    <source>
        <dbReference type="Proteomes" id="UP000219522"/>
    </source>
</evidence>
<proteinExistence type="predicted"/>
<dbReference type="InterPro" id="IPR045455">
    <property type="entry name" value="NrS-1_pol-like_helicase"/>
</dbReference>
<evidence type="ECO:0000256" key="1">
    <source>
        <dbReference type="SAM" id="MobiDB-lite"/>
    </source>
</evidence>